<proteinExistence type="predicted"/>
<dbReference type="Proteomes" id="UP000654401">
    <property type="component" value="Unassembled WGS sequence"/>
</dbReference>
<dbReference type="EMBL" id="JACNFK010000034">
    <property type="protein sequence ID" value="MBC8520139.1"/>
    <property type="molecule type" value="Genomic_DNA"/>
</dbReference>
<dbReference type="AlphaFoldDB" id="A0A8J6TNR2"/>
<protein>
    <submittedName>
        <fullName evidence="1">Uncharacterized protein</fullName>
    </submittedName>
</protein>
<evidence type="ECO:0000313" key="1">
    <source>
        <dbReference type="EMBL" id="MBC8520139.1"/>
    </source>
</evidence>
<name>A0A8J6TNR2_9GAMM</name>
<reference evidence="1 2" key="1">
    <citation type="submission" date="2020-08" db="EMBL/GenBank/DDBJ databases">
        <title>Bridging the membrane lipid divide: bacteria of the FCB group superphylum have the potential to synthesize archaeal ether lipids.</title>
        <authorList>
            <person name="Villanueva L."/>
            <person name="Von Meijenfeldt F.A.B."/>
            <person name="Westbye A.B."/>
            <person name="Yadav S."/>
            <person name="Hopmans E.C."/>
            <person name="Dutilh B.E."/>
            <person name="Sinninghe Damste J.S."/>
        </authorList>
    </citation>
    <scope>NUCLEOTIDE SEQUENCE [LARGE SCALE GENOMIC DNA]</scope>
    <source>
        <strain evidence="1">NIOZ-UU100</strain>
    </source>
</reference>
<gene>
    <name evidence="1" type="ORF">H8D24_07015</name>
</gene>
<organism evidence="1 2">
    <name type="scientific">Candidatus Thiopontia autotrophica</name>
    <dbReference type="NCBI Taxonomy" id="2841688"/>
    <lineage>
        <taxon>Bacteria</taxon>
        <taxon>Pseudomonadati</taxon>
        <taxon>Pseudomonadota</taxon>
        <taxon>Gammaproteobacteria</taxon>
        <taxon>Candidatus Thiopontia</taxon>
    </lineage>
</organism>
<sequence>MTKSFPCPFAKAILNGHSRCKFSETFHISERHGVQCTQPSTQQLCAQLSSQLHHQSHFALGVTRIPKQITSNMELRIQCGGLNGLQQCTSREDETTDIATLIEMATEMFGAIDKMPYQQIIQSISQWAPKRRGRQLP</sequence>
<comment type="caution">
    <text evidence="1">The sequence shown here is derived from an EMBL/GenBank/DDBJ whole genome shotgun (WGS) entry which is preliminary data.</text>
</comment>
<evidence type="ECO:0000313" key="2">
    <source>
        <dbReference type="Proteomes" id="UP000654401"/>
    </source>
</evidence>
<accession>A0A8J6TNR2</accession>